<dbReference type="InterPro" id="IPR036291">
    <property type="entry name" value="NAD(P)-bd_dom_sf"/>
</dbReference>
<keyword evidence="1" id="KW-0813">Transport</keyword>
<feature type="domain" description="RCK C-terminal" evidence="7">
    <location>
        <begin position="362"/>
        <end position="442"/>
    </location>
</feature>
<name>A0A3B0SG46_9ZZZZ</name>
<dbReference type="PROSITE" id="PS51202">
    <property type="entry name" value="RCK_C"/>
    <property type="match status" value="2"/>
</dbReference>
<dbReference type="SUPFAM" id="SSF116726">
    <property type="entry name" value="TrkA C-terminal domain-like"/>
    <property type="match status" value="2"/>
</dbReference>
<evidence type="ECO:0000256" key="3">
    <source>
        <dbReference type="ARBA" id="ARBA00022958"/>
    </source>
</evidence>
<dbReference type="Pfam" id="PF02254">
    <property type="entry name" value="TrkA_N"/>
    <property type="match status" value="2"/>
</dbReference>
<feature type="domain" description="RCK C-terminal" evidence="7">
    <location>
        <begin position="136"/>
        <end position="220"/>
    </location>
</feature>
<accession>A0A3B0SG46</accession>
<dbReference type="InterPro" id="IPR003148">
    <property type="entry name" value="RCK_N"/>
</dbReference>
<reference evidence="8" key="1">
    <citation type="submission" date="2018-06" db="EMBL/GenBank/DDBJ databases">
        <authorList>
            <person name="Zhirakovskaya E."/>
        </authorList>
    </citation>
    <scope>NUCLEOTIDE SEQUENCE</scope>
</reference>
<dbReference type="SUPFAM" id="SSF51735">
    <property type="entry name" value="NAD(P)-binding Rossmann-fold domains"/>
    <property type="match status" value="2"/>
</dbReference>
<evidence type="ECO:0000256" key="2">
    <source>
        <dbReference type="ARBA" id="ARBA00022538"/>
    </source>
</evidence>
<keyword evidence="5" id="KW-0406">Ion transport</keyword>
<dbReference type="GO" id="GO:0005886">
    <property type="term" value="C:plasma membrane"/>
    <property type="evidence" value="ECO:0007669"/>
    <property type="project" value="InterPro"/>
</dbReference>
<organism evidence="8">
    <name type="scientific">hydrothermal vent metagenome</name>
    <dbReference type="NCBI Taxonomy" id="652676"/>
    <lineage>
        <taxon>unclassified sequences</taxon>
        <taxon>metagenomes</taxon>
        <taxon>ecological metagenomes</taxon>
    </lineage>
</organism>
<dbReference type="PRINTS" id="PR00335">
    <property type="entry name" value="KUPTAKETRKA"/>
</dbReference>
<dbReference type="PANTHER" id="PTHR43833">
    <property type="entry name" value="POTASSIUM CHANNEL PROTEIN 2-RELATED-RELATED"/>
    <property type="match status" value="1"/>
</dbReference>
<evidence type="ECO:0000313" key="8">
    <source>
        <dbReference type="EMBL" id="VAW04905.1"/>
    </source>
</evidence>
<dbReference type="InterPro" id="IPR036721">
    <property type="entry name" value="RCK_C_sf"/>
</dbReference>
<dbReference type="InterPro" id="IPR006037">
    <property type="entry name" value="RCK_C"/>
</dbReference>
<sequence length="442" mass="46420">MRIVIVGAGAVGSYLAEKFSYEGHDVVVIESDPERAVEAQGEIDCLVINGNGASAETLKKAGLGDADLLIAVSSSDAVNVLACAAGTKLNIPRKVARVEDPQLKAEVEALGVDLVIDPGEAAARELLQLAASGEVAEKIEFADGELVLLGAYVDAGAGFVDMTLAELKDTVVGWDWLVVAVIRNGETIIARGSTKLAEHDHVLMMARVGATEQAYRWLGLSSRPAEKVIVLGGTRLARLTAQMLAEHGIRTTLIESDRDRCRVIAEQLPGVLIVCGEPTDPRLLRAEGIDATDTVMALTGWDGENVLGALAAKSLGAREVIARFTNTELVGLVSGVGIDATVSSRLSAANEILRYVRRGVIHSVTTFTDSDAEAIELEVGADSSAVGKTLADLKLPHSMIIGGVQRGEKAFVPRGNTTIEVGDHLIVIALPEAIAMAEKLSG</sequence>
<evidence type="ECO:0000259" key="7">
    <source>
        <dbReference type="PROSITE" id="PS51202"/>
    </source>
</evidence>
<feature type="domain" description="RCK N-terminal" evidence="6">
    <location>
        <begin position="1"/>
        <end position="116"/>
    </location>
</feature>
<dbReference type="InterPro" id="IPR006036">
    <property type="entry name" value="K_uptake_TrkA"/>
</dbReference>
<dbReference type="GO" id="GO:0015079">
    <property type="term" value="F:potassium ion transmembrane transporter activity"/>
    <property type="evidence" value="ECO:0007669"/>
    <property type="project" value="InterPro"/>
</dbReference>
<dbReference type="InterPro" id="IPR050721">
    <property type="entry name" value="Trk_Ktr_HKT_K-transport"/>
</dbReference>
<evidence type="ECO:0000256" key="4">
    <source>
        <dbReference type="ARBA" id="ARBA00023027"/>
    </source>
</evidence>
<dbReference type="NCBIfam" id="NF007039">
    <property type="entry name" value="PRK09496.3-2"/>
    <property type="match status" value="1"/>
</dbReference>
<dbReference type="PANTHER" id="PTHR43833:SF5">
    <property type="entry name" value="TRK SYSTEM POTASSIUM UPTAKE PROTEIN TRKA"/>
    <property type="match status" value="1"/>
</dbReference>
<feature type="domain" description="RCK N-terminal" evidence="6">
    <location>
        <begin position="225"/>
        <end position="344"/>
    </location>
</feature>
<dbReference type="PROSITE" id="PS51201">
    <property type="entry name" value="RCK_N"/>
    <property type="match status" value="2"/>
</dbReference>
<dbReference type="EMBL" id="UOEI01000411">
    <property type="protein sequence ID" value="VAW04905.1"/>
    <property type="molecule type" value="Genomic_DNA"/>
</dbReference>
<proteinExistence type="predicted"/>
<gene>
    <name evidence="8" type="ORF">MNBD_ACTINO01-766</name>
</gene>
<dbReference type="AlphaFoldDB" id="A0A3B0SG46"/>
<evidence type="ECO:0008006" key="9">
    <source>
        <dbReference type="Google" id="ProtNLM"/>
    </source>
</evidence>
<evidence type="ECO:0000259" key="6">
    <source>
        <dbReference type="PROSITE" id="PS51201"/>
    </source>
</evidence>
<evidence type="ECO:0000256" key="1">
    <source>
        <dbReference type="ARBA" id="ARBA00022448"/>
    </source>
</evidence>
<keyword evidence="4" id="KW-0520">NAD</keyword>
<evidence type="ECO:0000256" key="5">
    <source>
        <dbReference type="ARBA" id="ARBA00023065"/>
    </source>
</evidence>
<dbReference type="Pfam" id="PF02080">
    <property type="entry name" value="TrkA_C"/>
    <property type="match status" value="2"/>
</dbReference>
<keyword evidence="3" id="KW-0630">Potassium</keyword>
<protein>
    <recommendedName>
        <fullName evidence="9">Trk system potassium uptake protein TrkA</fullName>
    </recommendedName>
</protein>
<keyword evidence="2" id="KW-0633">Potassium transport</keyword>
<dbReference type="Gene3D" id="3.30.70.1450">
    <property type="entry name" value="Regulator of K+ conductance, C-terminal domain"/>
    <property type="match status" value="2"/>
</dbReference>
<dbReference type="NCBIfam" id="NF007031">
    <property type="entry name" value="PRK09496.1-2"/>
    <property type="match status" value="1"/>
</dbReference>
<dbReference type="Gene3D" id="3.40.50.720">
    <property type="entry name" value="NAD(P)-binding Rossmann-like Domain"/>
    <property type="match status" value="2"/>
</dbReference>